<protein>
    <submittedName>
        <fullName evidence="7">FAD-dependent oxidoreductase</fullName>
    </submittedName>
</protein>
<evidence type="ECO:0000313" key="7">
    <source>
        <dbReference type="EMBL" id="MCH4293009.1"/>
    </source>
</evidence>
<evidence type="ECO:0000259" key="6">
    <source>
        <dbReference type="Pfam" id="PF01266"/>
    </source>
</evidence>
<evidence type="ECO:0000256" key="5">
    <source>
        <dbReference type="ARBA" id="ARBA00023002"/>
    </source>
</evidence>
<dbReference type="Gene3D" id="3.50.50.60">
    <property type="entry name" value="FAD/NAD(P)-binding domain"/>
    <property type="match status" value="1"/>
</dbReference>
<evidence type="ECO:0000256" key="3">
    <source>
        <dbReference type="ARBA" id="ARBA00022630"/>
    </source>
</evidence>
<dbReference type="RefSeq" id="WP_240589631.1">
    <property type="nucleotide sequence ID" value="NZ_JAKUDL010000001.1"/>
</dbReference>
<dbReference type="Gene3D" id="3.30.9.10">
    <property type="entry name" value="D-Amino Acid Oxidase, subunit A, domain 2"/>
    <property type="match status" value="1"/>
</dbReference>
<dbReference type="InterPro" id="IPR000447">
    <property type="entry name" value="G3P_DH_FAD-dep"/>
</dbReference>
<name>A0AAJ1BFP0_9GAMM</name>
<keyword evidence="4" id="KW-0274">FAD</keyword>
<dbReference type="Proteomes" id="UP001297581">
    <property type="component" value="Unassembled WGS sequence"/>
</dbReference>
<keyword evidence="5" id="KW-0560">Oxidoreductase</keyword>
<gene>
    <name evidence="7" type="ORF">MJ923_01660</name>
</gene>
<organism evidence="7 8">
    <name type="scientific">Shewanella zhuhaiensis</name>
    <dbReference type="NCBI Taxonomy" id="2919576"/>
    <lineage>
        <taxon>Bacteria</taxon>
        <taxon>Pseudomonadati</taxon>
        <taxon>Pseudomonadota</taxon>
        <taxon>Gammaproteobacteria</taxon>
        <taxon>Alteromonadales</taxon>
        <taxon>Shewanellaceae</taxon>
        <taxon>Shewanella</taxon>
    </lineage>
</organism>
<comment type="similarity">
    <text evidence="2">Belongs to the FAD-dependent glycerol-3-phosphate dehydrogenase family.</text>
</comment>
<dbReference type="SUPFAM" id="SSF51905">
    <property type="entry name" value="FAD/NAD(P)-binding domain"/>
    <property type="match status" value="1"/>
</dbReference>
<dbReference type="GO" id="GO:0004368">
    <property type="term" value="F:glycerol-3-phosphate dehydrogenase (quinone) activity"/>
    <property type="evidence" value="ECO:0007669"/>
    <property type="project" value="InterPro"/>
</dbReference>
<dbReference type="Pfam" id="PF01266">
    <property type="entry name" value="DAO"/>
    <property type="match status" value="1"/>
</dbReference>
<evidence type="ECO:0000256" key="2">
    <source>
        <dbReference type="ARBA" id="ARBA00007330"/>
    </source>
</evidence>
<dbReference type="AlphaFoldDB" id="A0AAJ1BFP0"/>
<dbReference type="PANTHER" id="PTHR11985">
    <property type="entry name" value="GLYCEROL-3-PHOSPHATE DEHYDROGENASE"/>
    <property type="match status" value="1"/>
</dbReference>
<comment type="caution">
    <text evidence="7">The sequence shown here is derived from an EMBL/GenBank/DDBJ whole genome shotgun (WGS) entry which is preliminary data.</text>
</comment>
<proteinExistence type="inferred from homology"/>
<keyword evidence="3" id="KW-0285">Flavoprotein</keyword>
<keyword evidence="8" id="KW-1185">Reference proteome</keyword>
<accession>A0AAJ1BFP0</accession>
<dbReference type="InterPro" id="IPR036188">
    <property type="entry name" value="FAD/NAD-bd_sf"/>
</dbReference>
<feature type="domain" description="FAD dependent oxidoreductase" evidence="6">
    <location>
        <begin position="6"/>
        <end position="361"/>
    </location>
</feature>
<evidence type="ECO:0000256" key="4">
    <source>
        <dbReference type="ARBA" id="ARBA00022827"/>
    </source>
</evidence>
<dbReference type="PANTHER" id="PTHR11985:SF15">
    <property type="entry name" value="GLYCEROL-3-PHOSPHATE DEHYDROGENASE, MITOCHONDRIAL"/>
    <property type="match status" value="1"/>
</dbReference>
<comment type="cofactor">
    <cofactor evidence="1">
        <name>FAD</name>
        <dbReference type="ChEBI" id="CHEBI:57692"/>
    </cofactor>
</comment>
<dbReference type="InterPro" id="IPR006076">
    <property type="entry name" value="FAD-dep_OxRdtase"/>
</dbReference>
<reference evidence="7 8" key="1">
    <citation type="submission" date="2022-02" db="EMBL/GenBank/DDBJ databases">
        <title>The genome sequence of Shewanella sp. 3B26.</title>
        <authorList>
            <person name="Du J."/>
        </authorList>
    </citation>
    <scope>NUCLEOTIDE SEQUENCE [LARGE SCALE GENOMIC DNA]</scope>
    <source>
        <strain evidence="7 8">3B26</strain>
    </source>
</reference>
<dbReference type="PRINTS" id="PR01001">
    <property type="entry name" value="FADG3PDH"/>
</dbReference>
<dbReference type="GO" id="GO:0046168">
    <property type="term" value="P:glycerol-3-phosphate catabolic process"/>
    <property type="evidence" value="ECO:0007669"/>
    <property type="project" value="TreeGrafter"/>
</dbReference>
<evidence type="ECO:0000256" key="1">
    <source>
        <dbReference type="ARBA" id="ARBA00001974"/>
    </source>
</evidence>
<dbReference type="EMBL" id="JAKUDL010000001">
    <property type="protein sequence ID" value="MCH4293009.1"/>
    <property type="molecule type" value="Genomic_DNA"/>
</dbReference>
<evidence type="ECO:0000313" key="8">
    <source>
        <dbReference type="Proteomes" id="UP001297581"/>
    </source>
</evidence>
<sequence length="405" mass="44040">MSKHVDVLVVGGGINGVGVAQFAAAAGYSVLLVERGRVGSETSGNSSKLIHGGLRYLESFQLDLVRTSLAARRTLLRLAPGLVKAVPFYIPIYRHSQRGALTIRAGLSLYGLLSEFDPLGRFRKLPRSEWQTLDGLATDGLETVFQYWDAQTDDSLLCEAVVHSARLLGAEIWEQSRVEQIRHRGDGCEIDILAQGQSQSISAGLVINACGPWVNELLGCVSPPTTSLPIDWVQGSHLLLDIAPPSGIMYLESPVDKRVVFVMPWYGKTLVGTTETRLASLDARPGITEAERRYLLALYCRYFPGAGSAEEVTGKICGSFCGVRVLPKVDGDAFNAPRDTLMHTNVSHPRLLSIYGGKLTTFRASSAEVLDWIKARLGYRPSVADVDKLMLHAAPSRDDFASQTG</sequence>